<organism evidence="2 3">
    <name type="scientific">Mycobacterium senriense</name>
    <dbReference type="NCBI Taxonomy" id="2775496"/>
    <lineage>
        <taxon>Bacteria</taxon>
        <taxon>Bacillati</taxon>
        <taxon>Actinomycetota</taxon>
        <taxon>Actinomycetes</taxon>
        <taxon>Mycobacteriales</taxon>
        <taxon>Mycobacteriaceae</taxon>
        <taxon>Mycobacterium</taxon>
        <taxon>Mycobacterium avium complex (MAC)</taxon>
    </lineage>
</organism>
<gene>
    <name evidence="2" type="ORF">MTY59_11600</name>
</gene>
<evidence type="ECO:0000313" key="2">
    <source>
        <dbReference type="EMBL" id="BCZ21305.1"/>
    </source>
</evidence>
<reference evidence="2 3" key="1">
    <citation type="submission" date="2021-07" db="EMBL/GenBank/DDBJ databases">
        <title>Complete genome sequence of nontuberculous Mycobacterium sp. TY59.</title>
        <authorList>
            <person name="Fukushima K."/>
        </authorList>
    </citation>
    <scope>NUCLEOTIDE SEQUENCE [LARGE SCALE GENOMIC DNA]</scope>
    <source>
        <strain evidence="2 3">TY59</strain>
    </source>
</reference>
<dbReference type="Proteomes" id="UP000826012">
    <property type="component" value="Chromosome"/>
</dbReference>
<evidence type="ECO:0000256" key="1">
    <source>
        <dbReference type="SAM" id="MobiDB-lite"/>
    </source>
</evidence>
<sequence>MAGLAQTVAQPAGVGPQVYDGQRSDATHTGHVRGIVAGKSDSDGMTCRFPTGWLIRQ</sequence>
<keyword evidence="3" id="KW-1185">Reference proteome</keyword>
<feature type="region of interest" description="Disordered" evidence="1">
    <location>
        <begin position="1"/>
        <end position="29"/>
    </location>
</feature>
<dbReference type="EMBL" id="AP024828">
    <property type="protein sequence ID" value="BCZ21305.1"/>
    <property type="molecule type" value="Genomic_DNA"/>
</dbReference>
<proteinExistence type="predicted"/>
<evidence type="ECO:0000313" key="3">
    <source>
        <dbReference type="Proteomes" id="UP000826012"/>
    </source>
</evidence>
<accession>A0ABM7SMP2</accession>
<protein>
    <submittedName>
        <fullName evidence="2">Uncharacterized protein</fullName>
    </submittedName>
</protein>
<name>A0ABM7SMP2_9MYCO</name>